<evidence type="ECO:0000259" key="9">
    <source>
        <dbReference type="Pfam" id="PF00586"/>
    </source>
</evidence>
<dbReference type="GO" id="GO:0000287">
    <property type="term" value="F:magnesium ion binding"/>
    <property type="evidence" value="ECO:0007669"/>
    <property type="project" value="UniProtKB-UniRule"/>
</dbReference>
<evidence type="ECO:0000256" key="1">
    <source>
        <dbReference type="ARBA" id="ARBA00022490"/>
    </source>
</evidence>
<dbReference type="InterPro" id="IPR036921">
    <property type="entry name" value="PurM-like_N_sf"/>
</dbReference>
<feature type="binding site" evidence="8">
    <location>
        <position position="746"/>
    </location>
    <ligand>
        <name>ATP</name>
        <dbReference type="ChEBI" id="CHEBI:30616"/>
    </ligand>
</feature>
<evidence type="ECO:0000256" key="2">
    <source>
        <dbReference type="ARBA" id="ARBA00022598"/>
    </source>
</evidence>
<dbReference type="GO" id="GO:0006189">
    <property type="term" value="P:'de novo' IMP biosynthetic process"/>
    <property type="evidence" value="ECO:0007669"/>
    <property type="project" value="UniProtKB-UniRule"/>
</dbReference>
<dbReference type="Pfam" id="PF18072">
    <property type="entry name" value="FGAR-AT_linker"/>
    <property type="match status" value="1"/>
</dbReference>
<keyword evidence="1 8" id="KW-0963">Cytoplasm</keyword>
<evidence type="ECO:0000256" key="6">
    <source>
        <dbReference type="ARBA" id="ARBA00022840"/>
    </source>
</evidence>
<keyword evidence="6 8" id="KW-0067">ATP-binding</keyword>
<dbReference type="GO" id="GO:0004642">
    <property type="term" value="F:phosphoribosylformylglycinamidine synthase activity"/>
    <property type="evidence" value="ECO:0007669"/>
    <property type="project" value="UniProtKB-UniRule"/>
</dbReference>
<keyword evidence="5 8" id="KW-0658">Purine biosynthesis</keyword>
<dbReference type="SUPFAM" id="SSF55326">
    <property type="entry name" value="PurM N-terminal domain-like"/>
    <property type="match status" value="2"/>
</dbReference>
<dbReference type="InterPro" id="IPR016188">
    <property type="entry name" value="PurM-like_N"/>
</dbReference>
<dbReference type="InterPro" id="IPR010074">
    <property type="entry name" value="PRibForGlyAmidine_synth_PurL"/>
</dbReference>
<sequence length="945" mass="101459">MIRLEIRGGLGHRARAVTAQLPFLGLTAIGTCEATAVYFLDADFDDDALELLCARLLRDPVTETAAWMRDPRDHAGRPAAVEVARKRGVTDAEARVLENALVRLGLPPARAARATRYEFAGTPGEADLHRIARDLLCNATTERYAVGWLQPEFEEGAGHSSRCETIPVRDLTDVLLAALSRDRSLSLSLDEMQAIRQAFQDFGRDPTDVELETLAQTWSEHCQHKTFKARIRFRHEDLQGRPIGTETIDGIFDTCIRAVNHEVAKEWLVSVFEDDAGVIRFTDDLDLAFKVETHNHPSALDPFGGAHTGVGGVVRDVLGVSARPIAATDVLCFGPPDLPDAEVPAGTLHPRRIREGVVRGIGDYGNKLGLPTLSGAIVYDRGYVNNPLVYCGCIGVAPHGIHPTGAEVGDLVVALGGRTGLDGLHGATFSSADLAEDTRETQGSAVQIGDPILEKGLMELLGKARDERLYTAVTDCGAGGFSSAIGEMGSELGVEVHLDRIPVKYPDLAPWELWLSEAQERMVVAVPPARLARLQALADHWEVELSVLGKFTGDRELHIRHEGRTVGRLPMDFVHHGWPRPELNAIHREPSTRAPAGTPWTDGDQALKTLLTHPSVSSKEAVIRTFDHEVRGGTLVRPLTGPCQDGPADGVVFEPLEAAGSGRAVAVAQGINPMLGLHDPYAMGGAAVDEAVRNLVCAGADPDYIALLDNFCWGNPTLPDRLGALVRAAQGCRDAAIALQAPFISGKDSLYNEYDGKPIPGTLLISGIGIVPDVDRCMTAHAKRSGSLLFVLGDTRAELGGSLLHCLYGLSGGVPPVTEAAFGDRYRALHRLIRSGSVLSAHDASEGGLALAAAEMALAGRMGMELDLTEVHADPWHALFSESNGRILIEVDPEAVGVVTEACCDLPLLRLGRLGGKRVLMRHNGTVHVDAAVEVLTAYWRGAEL</sequence>
<dbReference type="InterPro" id="IPR010918">
    <property type="entry name" value="PurM-like_C_dom"/>
</dbReference>
<feature type="active site" evidence="8">
    <location>
        <position position="221"/>
    </location>
</feature>
<keyword evidence="2 8" id="KW-0436">Ligase</keyword>
<evidence type="ECO:0000256" key="4">
    <source>
        <dbReference type="ARBA" id="ARBA00022741"/>
    </source>
</evidence>
<dbReference type="Gene3D" id="3.30.1280.10">
    <property type="entry name" value="Phosphoribosylformylglycinamidine synthase subunit PurS"/>
    <property type="match status" value="1"/>
</dbReference>
<dbReference type="Pfam" id="PF02769">
    <property type="entry name" value="AIRS_C"/>
    <property type="match status" value="2"/>
</dbReference>
<feature type="binding site" evidence="8">
    <location>
        <position position="315"/>
    </location>
    <ligand>
        <name>substrate</name>
    </ligand>
</feature>
<evidence type="ECO:0000259" key="10">
    <source>
        <dbReference type="Pfam" id="PF02769"/>
    </source>
</evidence>
<proteinExistence type="inferred from homology"/>
<evidence type="ECO:0000256" key="7">
    <source>
        <dbReference type="ARBA" id="ARBA00022842"/>
    </source>
</evidence>
<evidence type="ECO:0000313" key="12">
    <source>
        <dbReference type="EMBL" id="MYD91660.1"/>
    </source>
</evidence>
<feature type="domain" description="PurM-like N-terminal" evidence="9">
    <location>
        <begin position="678"/>
        <end position="763"/>
    </location>
</feature>
<keyword evidence="4 8" id="KW-0547">Nucleotide-binding</keyword>
<feature type="binding site" evidence="8">
    <location>
        <position position="290"/>
    </location>
    <ligand>
        <name>ATP</name>
        <dbReference type="ChEBI" id="CHEBI:30616"/>
    </ligand>
</feature>
<feature type="binding site" evidence="8">
    <location>
        <position position="709"/>
    </location>
    <ligand>
        <name>ATP</name>
        <dbReference type="ChEBI" id="CHEBI:30616"/>
    </ligand>
</feature>
<feature type="domain" description="PurM-like C-terminal" evidence="10">
    <location>
        <begin position="786"/>
        <end position="903"/>
    </location>
</feature>
<dbReference type="NCBIfam" id="TIGR01736">
    <property type="entry name" value="FGAM_synth_II"/>
    <property type="match status" value="1"/>
</dbReference>
<evidence type="ECO:0000259" key="11">
    <source>
        <dbReference type="Pfam" id="PF18072"/>
    </source>
</evidence>
<keyword evidence="3 8" id="KW-0479">Metal-binding</keyword>
<dbReference type="Gene3D" id="3.30.1330.10">
    <property type="entry name" value="PurM-like, N-terminal domain"/>
    <property type="match status" value="2"/>
</dbReference>
<comment type="catalytic activity">
    <reaction evidence="8">
        <text>N(2)-formyl-N(1)-(5-phospho-beta-D-ribosyl)glycinamide + L-glutamine + ATP + H2O = 2-formamido-N(1)-(5-O-phospho-beta-D-ribosyl)acetamidine + L-glutamate + ADP + phosphate + H(+)</text>
        <dbReference type="Rhea" id="RHEA:17129"/>
        <dbReference type="ChEBI" id="CHEBI:15377"/>
        <dbReference type="ChEBI" id="CHEBI:15378"/>
        <dbReference type="ChEBI" id="CHEBI:29985"/>
        <dbReference type="ChEBI" id="CHEBI:30616"/>
        <dbReference type="ChEBI" id="CHEBI:43474"/>
        <dbReference type="ChEBI" id="CHEBI:58359"/>
        <dbReference type="ChEBI" id="CHEBI:147286"/>
        <dbReference type="ChEBI" id="CHEBI:147287"/>
        <dbReference type="ChEBI" id="CHEBI:456216"/>
        <dbReference type="EC" id="6.3.5.3"/>
    </reaction>
</comment>
<evidence type="ECO:0000256" key="5">
    <source>
        <dbReference type="ARBA" id="ARBA00022755"/>
    </source>
</evidence>
<feature type="binding site" evidence="8">
    <location>
        <position position="292"/>
    </location>
    <ligand>
        <name>Mg(2+)</name>
        <dbReference type="ChEBI" id="CHEBI:18420"/>
        <label>1</label>
    </ligand>
</feature>
<dbReference type="Gene3D" id="3.90.650.10">
    <property type="entry name" value="PurM-like C-terminal domain"/>
    <property type="match status" value="2"/>
</dbReference>
<comment type="caution">
    <text evidence="8">Lacks conserved residue(s) required for the propagation of feature annotation.</text>
</comment>
<reference evidence="12" key="1">
    <citation type="submission" date="2019-09" db="EMBL/GenBank/DDBJ databases">
        <title>Characterisation of the sponge microbiome using genome-centric metagenomics.</title>
        <authorList>
            <person name="Engelberts J.P."/>
            <person name="Robbins S.J."/>
            <person name="De Goeij J.M."/>
            <person name="Aranda M."/>
            <person name="Bell S.C."/>
            <person name="Webster N.S."/>
        </authorList>
    </citation>
    <scope>NUCLEOTIDE SEQUENCE</scope>
    <source>
        <strain evidence="12">SB0662_bin_9</strain>
    </source>
</reference>
<dbReference type="SUPFAM" id="SSF82697">
    <property type="entry name" value="PurS-like"/>
    <property type="match status" value="1"/>
</dbReference>
<dbReference type="Gene3D" id="1.10.8.750">
    <property type="entry name" value="Phosphoribosylformylglycinamidine synthase, linker domain"/>
    <property type="match status" value="1"/>
</dbReference>
<dbReference type="CDD" id="cd02204">
    <property type="entry name" value="PurL_repeat2"/>
    <property type="match status" value="1"/>
</dbReference>
<accession>A0A6B1DV09</accession>
<feature type="domain" description="PurM-like N-terminal" evidence="9">
    <location>
        <begin position="274"/>
        <end position="397"/>
    </location>
</feature>
<comment type="pathway">
    <text evidence="8">Purine metabolism; IMP biosynthesis via de novo pathway; 5-amino-1-(5-phospho-D-ribosyl)imidazole from N(2)-formyl-N(1)-(5-phospho-D-ribosyl)glycinamide: step 1/2.</text>
</comment>
<feature type="active site" description="Proton acceptor" evidence="8">
    <location>
        <position position="294"/>
    </location>
</feature>
<dbReference type="EC" id="6.3.5.3" evidence="8"/>
<feature type="binding site" evidence="8">
    <location>
        <position position="316"/>
    </location>
    <ligand>
        <name>Mg(2+)</name>
        <dbReference type="ChEBI" id="CHEBI:18420"/>
        <label>2</label>
    </ligand>
</feature>
<comment type="subunit">
    <text evidence="8">Monomer. Part of the FGAM synthase complex composed of 1 PurL, 1 PurQ and 2 PurS subunits.</text>
</comment>
<organism evidence="12">
    <name type="scientific">Caldilineaceae bacterium SB0662_bin_9</name>
    <dbReference type="NCBI Taxonomy" id="2605258"/>
    <lineage>
        <taxon>Bacteria</taxon>
        <taxon>Bacillati</taxon>
        <taxon>Chloroflexota</taxon>
        <taxon>Caldilineae</taxon>
        <taxon>Caldilineales</taxon>
        <taxon>Caldilineaceae</taxon>
    </lineage>
</organism>
<dbReference type="InterPro" id="IPR036604">
    <property type="entry name" value="PurS-like_sf"/>
</dbReference>
<dbReference type="GO" id="GO:0005524">
    <property type="term" value="F:ATP binding"/>
    <property type="evidence" value="ECO:0007669"/>
    <property type="project" value="UniProtKB-UniRule"/>
</dbReference>
<dbReference type="HAMAP" id="MF_00420">
    <property type="entry name" value="PurL_2"/>
    <property type="match status" value="1"/>
</dbReference>
<evidence type="ECO:0000256" key="3">
    <source>
        <dbReference type="ARBA" id="ARBA00022723"/>
    </source>
</evidence>
<comment type="function">
    <text evidence="8">Part of the phosphoribosylformylglycinamidine synthase complex involved in the purines biosynthetic pathway. Catalyzes the ATP-dependent conversion of formylglycinamide ribonucleotide (FGAR) and glutamine to yield formylglycinamidine ribonucleotide (FGAM) and glutamate. The FGAM synthase complex is composed of three subunits. PurQ produces an ammonia molecule by converting glutamine to glutamate. PurL transfers the ammonia molecule to FGAR to form FGAM in an ATP-dependent manner. PurS interacts with PurQ and PurL and is thought to assist in the transfer of the ammonia molecule from PurQ to PurL.</text>
</comment>
<evidence type="ECO:0000256" key="8">
    <source>
        <dbReference type="HAMAP-Rule" id="MF_00420"/>
    </source>
</evidence>
<dbReference type="InterPro" id="IPR036676">
    <property type="entry name" value="PurM-like_C_sf"/>
</dbReference>
<dbReference type="PANTHER" id="PTHR43555:SF1">
    <property type="entry name" value="PHOSPHORIBOSYLFORMYLGLYCINAMIDINE SYNTHASE SUBUNIT PURL"/>
    <property type="match status" value="1"/>
</dbReference>
<dbReference type="SUPFAM" id="SSF56042">
    <property type="entry name" value="PurM C-terminal domain-like"/>
    <property type="match status" value="2"/>
</dbReference>
<comment type="subcellular location">
    <subcellularLocation>
        <location evidence="8">Cytoplasm</location>
    </subcellularLocation>
</comment>
<dbReference type="EMBL" id="VXPY01000106">
    <property type="protein sequence ID" value="MYD91660.1"/>
    <property type="molecule type" value="Genomic_DNA"/>
</dbReference>
<feature type="domain" description="PurM-like C-terminal" evidence="10">
    <location>
        <begin position="407"/>
        <end position="560"/>
    </location>
</feature>
<comment type="similarity">
    <text evidence="8">Belongs to the FGAMS family.</text>
</comment>
<feature type="domain" description="Phosphoribosylformylglycinamidine synthase linker" evidence="11">
    <location>
        <begin position="176"/>
        <end position="225"/>
    </location>
</feature>
<dbReference type="Pfam" id="PF00586">
    <property type="entry name" value="AIRS"/>
    <property type="match status" value="2"/>
</dbReference>
<feature type="binding site" evidence="8">
    <location>
        <position position="447"/>
    </location>
    <ligand>
        <name>substrate</name>
    </ligand>
</feature>
<dbReference type="InterPro" id="IPR041609">
    <property type="entry name" value="PurL_linker"/>
</dbReference>
<dbReference type="UniPathway" id="UPA00074">
    <property type="reaction ID" value="UER00128"/>
</dbReference>
<comment type="caution">
    <text evidence="12">The sequence shown here is derived from an EMBL/GenBank/DDBJ whole genome shotgun (WGS) entry which is preliminary data.</text>
</comment>
<feature type="binding site" evidence="8">
    <location>
        <position position="475"/>
    </location>
    <ligand>
        <name>Mg(2+)</name>
        <dbReference type="ChEBI" id="CHEBI:18420"/>
        <label>2</label>
    </ligand>
</feature>
<dbReference type="PANTHER" id="PTHR43555">
    <property type="entry name" value="PHOSPHORIBOSYLFORMYLGLYCINAMIDINE SYNTHASE SUBUNIT PURL"/>
    <property type="match status" value="1"/>
</dbReference>
<name>A0A6B1DV09_9CHLR</name>
<protein>
    <recommendedName>
        <fullName evidence="8">Phosphoribosylformylglycinamidine synthase subunit PurL</fullName>
        <shortName evidence="8">FGAM synthase</shortName>
        <ecNumber evidence="8">6.3.5.3</ecNumber>
    </recommendedName>
    <alternativeName>
        <fullName evidence="8">Formylglycinamide ribonucleotide amidotransferase subunit II</fullName>
        <shortName evidence="8">FGAR amidotransferase II</shortName>
        <shortName evidence="8">FGAR-AT II</shortName>
    </alternativeName>
    <alternativeName>
        <fullName evidence="8">Glutamine amidotransferase PurL</fullName>
    </alternativeName>
    <alternativeName>
        <fullName evidence="8">Phosphoribosylformylglycinamidine synthase subunit II</fullName>
    </alternativeName>
</protein>
<feature type="binding site" evidence="8">
    <location>
        <position position="749"/>
    </location>
    <ligand>
        <name>substrate</name>
    </ligand>
</feature>
<keyword evidence="7 8" id="KW-0460">Magnesium</keyword>
<dbReference type="GO" id="GO:0005737">
    <property type="term" value="C:cytoplasm"/>
    <property type="evidence" value="ECO:0007669"/>
    <property type="project" value="UniProtKB-SubCell"/>
</dbReference>
<dbReference type="AlphaFoldDB" id="A0A6B1DV09"/>
<dbReference type="CDD" id="cd02203">
    <property type="entry name" value="PurL_repeat1"/>
    <property type="match status" value="1"/>
</dbReference>
<gene>
    <name evidence="8 12" type="primary">purL</name>
    <name evidence="12" type="ORF">F4Y08_15230</name>
</gene>